<comment type="pathway">
    <text evidence="1 7">Carbohydrate degradation; pentose phosphate pathway; D-ribulose 5-phosphate from D-glucose 6-phosphate (oxidative stage): step 1/3.</text>
</comment>
<dbReference type="RefSeq" id="WP_282002509.1">
    <property type="nucleotide sequence ID" value="NZ_AP027151.1"/>
</dbReference>
<feature type="binding site" evidence="7">
    <location>
        <position position="185"/>
    </location>
    <ligand>
        <name>substrate</name>
    </ligand>
</feature>
<comment type="caution">
    <text evidence="7">Lacks conserved residue(s) required for the propagation of feature annotation.</text>
</comment>
<keyword evidence="5 7" id="KW-0560">Oxidoreductase</keyword>
<evidence type="ECO:0000256" key="5">
    <source>
        <dbReference type="ARBA" id="ARBA00023002"/>
    </source>
</evidence>
<dbReference type="PIRSF" id="PIRSF000110">
    <property type="entry name" value="G6PD"/>
    <property type="match status" value="1"/>
</dbReference>
<keyword evidence="3 7" id="KW-0313">Glucose metabolism</keyword>
<protein>
    <recommendedName>
        <fullName evidence="7">Glucose-6-phosphate 1-dehydrogenase</fullName>
        <shortName evidence="7">G6PD</shortName>
        <ecNumber evidence="7">1.1.1.49</ecNumber>
    </recommendedName>
</protein>
<feature type="binding site" evidence="7">
    <location>
        <begin position="93"/>
        <end position="94"/>
    </location>
    <ligand>
        <name>NADP(+)</name>
        <dbReference type="ChEBI" id="CHEBI:58349"/>
    </ligand>
</feature>
<evidence type="ECO:0000256" key="2">
    <source>
        <dbReference type="ARBA" id="ARBA00009975"/>
    </source>
</evidence>
<dbReference type="Pfam" id="PF02781">
    <property type="entry name" value="G6PD_C"/>
    <property type="match status" value="1"/>
</dbReference>
<evidence type="ECO:0000256" key="3">
    <source>
        <dbReference type="ARBA" id="ARBA00022526"/>
    </source>
</evidence>
<dbReference type="HAMAP" id="MF_00966">
    <property type="entry name" value="G6PD"/>
    <property type="match status" value="1"/>
</dbReference>
<dbReference type="PANTHER" id="PTHR23429">
    <property type="entry name" value="GLUCOSE-6-PHOSPHATE 1-DEHYDROGENASE G6PD"/>
    <property type="match status" value="1"/>
</dbReference>
<evidence type="ECO:0000313" key="11">
    <source>
        <dbReference type="Proteomes" id="UP001317705"/>
    </source>
</evidence>
<feature type="domain" description="Glucose-6-phosphate dehydrogenase NAD-binding" evidence="8">
    <location>
        <begin position="13"/>
        <end position="194"/>
    </location>
</feature>
<evidence type="ECO:0000256" key="6">
    <source>
        <dbReference type="ARBA" id="ARBA00023277"/>
    </source>
</evidence>
<dbReference type="PROSITE" id="PS00069">
    <property type="entry name" value="G6P_DEHYDROGENASE"/>
    <property type="match status" value="1"/>
</dbReference>
<comment type="similarity">
    <text evidence="2 7">Belongs to the glucose-6-phosphate dehydrogenase family.</text>
</comment>
<proteinExistence type="inferred from homology"/>
<keyword evidence="11" id="KW-1185">Reference proteome</keyword>
<dbReference type="EC" id="1.1.1.49" evidence="7"/>
<evidence type="ECO:0000313" key="10">
    <source>
        <dbReference type="EMBL" id="BDV42202.1"/>
    </source>
</evidence>
<keyword evidence="6 7" id="KW-0119">Carbohydrate metabolism</keyword>
<feature type="binding site" evidence="7">
    <location>
        <position position="50"/>
    </location>
    <ligand>
        <name>NADP(+)</name>
        <dbReference type="ChEBI" id="CHEBI:58349"/>
    </ligand>
</feature>
<evidence type="ECO:0000259" key="8">
    <source>
        <dbReference type="Pfam" id="PF00479"/>
    </source>
</evidence>
<dbReference type="InterPro" id="IPR022675">
    <property type="entry name" value="G6P_DH_C"/>
</dbReference>
<dbReference type="NCBIfam" id="NF009492">
    <property type="entry name" value="PRK12853.1-3"/>
    <property type="match status" value="1"/>
</dbReference>
<evidence type="ECO:0000256" key="1">
    <source>
        <dbReference type="ARBA" id="ARBA00004937"/>
    </source>
</evidence>
<feature type="binding site" evidence="7">
    <location>
        <position position="347"/>
    </location>
    <ligand>
        <name>substrate</name>
    </ligand>
</feature>
<feature type="binding site" evidence="7">
    <location>
        <position position="352"/>
    </location>
    <ligand>
        <name>substrate</name>
    </ligand>
</feature>
<sequence>MPTTAQLEPTVLVIFGAGGDLAWRKLVPALYDLYLDHRLPERFTIVGIARRQQDDETFRSHLRQGVDSFSRRGKSADEPWREFADRISYLAEDFTQPDAGALLGRRLQELDEGTERPNRIFYLAIPPGLLEAAAGMLQRLGLCRDCQRDRIVVEKPFGRDLDSARALNRLLGEMFVESQIYRIDHYLGKETVQNILAFRFANSLFEPIWNRRYIDHVQITVAEKVGVEERGGYYERAGALRDMVQNHLLQILCLVAMEPPVSFDADEVRNKKVDVLRAIRPIRPEEVHQLAVRGQYGAGQYGAGAVPGYRNEPAVAGESVTETFAALKLNIGNWRWQGVPFYLRTGKRLSAKVSEVSIVFRPAPHQPFPAAAAEGWQPNRLVIRIQPEEGIVTRIQVKQPGTRFLLGAADMQFRYREAFRGTPPEAYETLLLDVMRGDATLFMRADQVECAWSVVSPVLEVWETVPPTDFPDYRAGSWGPEAADLLIAKEGHSWLQPVVTEE</sequence>
<dbReference type="Proteomes" id="UP001317705">
    <property type="component" value="Chromosome"/>
</dbReference>
<dbReference type="InterPro" id="IPR036291">
    <property type="entry name" value="NAD(P)-bd_dom_sf"/>
</dbReference>
<dbReference type="PRINTS" id="PR00079">
    <property type="entry name" value="G6PDHDRGNASE"/>
</dbReference>
<dbReference type="InterPro" id="IPR022674">
    <property type="entry name" value="G6P_DH_NAD-bd"/>
</dbReference>
<feature type="binding site" evidence="7">
    <location>
        <position position="223"/>
    </location>
    <ligand>
        <name>substrate</name>
    </ligand>
</feature>
<evidence type="ECO:0000256" key="7">
    <source>
        <dbReference type="HAMAP-Rule" id="MF_00966"/>
    </source>
</evidence>
<comment type="catalytic activity">
    <reaction evidence="7">
        <text>D-glucose 6-phosphate + NADP(+) = 6-phospho-D-glucono-1,5-lactone + NADPH + H(+)</text>
        <dbReference type="Rhea" id="RHEA:15841"/>
        <dbReference type="ChEBI" id="CHEBI:15378"/>
        <dbReference type="ChEBI" id="CHEBI:57783"/>
        <dbReference type="ChEBI" id="CHEBI:57955"/>
        <dbReference type="ChEBI" id="CHEBI:58349"/>
        <dbReference type="ChEBI" id="CHEBI:61548"/>
        <dbReference type="EC" id="1.1.1.49"/>
    </reaction>
</comment>
<dbReference type="SUPFAM" id="SSF55347">
    <property type="entry name" value="Glyceraldehyde-3-phosphate dehydrogenase-like, C-terminal domain"/>
    <property type="match status" value="1"/>
</dbReference>
<dbReference type="PANTHER" id="PTHR23429:SF0">
    <property type="entry name" value="GLUCOSE-6-PHOSPHATE 1-DEHYDROGENASE"/>
    <property type="match status" value="1"/>
</dbReference>
<feature type="active site" description="Proton acceptor" evidence="7">
    <location>
        <position position="247"/>
    </location>
</feature>
<dbReference type="Gene3D" id="3.30.360.10">
    <property type="entry name" value="Dihydrodipicolinate Reductase, domain 2"/>
    <property type="match status" value="1"/>
</dbReference>
<feature type="binding site" evidence="7">
    <location>
        <position position="189"/>
    </location>
    <ligand>
        <name>substrate</name>
    </ligand>
</feature>
<dbReference type="InterPro" id="IPR001282">
    <property type="entry name" value="G6P_DH"/>
</dbReference>
<gene>
    <name evidence="7 10" type="primary">zwf</name>
    <name evidence="10" type="ORF">GURASL_11250</name>
</gene>
<comment type="function">
    <text evidence="7">Catalyzes the oxidation of glucose 6-phosphate to 6-phosphogluconolactone.</text>
</comment>
<dbReference type="NCBIfam" id="TIGR00871">
    <property type="entry name" value="zwf"/>
    <property type="match status" value="1"/>
</dbReference>
<evidence type="ECO:0000259" key="9">
    <source>
        <dbReference type="Pfam" id="PF02781"/>
    </source>
</evidence>
<dbReference type="InterPro" id="IPR019796">
    <property type="entry name" value="G6P_DH_AS"/>
</dbReference>
<keyword evidence="4 7" id="KW-0521">NADP</keyword>
<dbReference type="Pfam" id="PF00479">
    <property type="entry name" value="G6PD_N"/>
    <property type="match status" value="1"/>
</dbReference>
<accession>A0ABN6VS32</accession>
<reference evidence="10 11" key="1">
    <citation type="submission" date="2022-12" db="EMBL/GenBank/DDBJ databases">
        <title>Polyphasic characterization of Geotalea uranireducens NIT-SL11 newly isolated from a complex of sewage sludge and microbially reduced graphene oxide.</title>
        <authorList>
            <person name="Xie L."/>
            <person name="Yoshida N."/>
            <person name="Meng L."/>
        </authorList>
    </citation>
    <scope>NUCLEOTIDE SEQUENCE [LARGE SCALE GENOMIC DNA]</scope>
    <source>
        <strain evidence="10 11">NIT-SL11</strain>
    </source>
</reference>
<dbReference type="EMBL" id="AP027151">
    <property type="protein sequence ID" value="BDV42202.1"/>
    <property type="molecule type" value="Genomic_DNA"/>
</dbReference>
<organism evidence="10 11">
    <name type="scientific">Geotalea uraniireducens</name>
    <dbReference type="NCBI Taxonomy" id="351604"/>
    <lineage>
        <taxon>Bacteria</taxon>
        <taxon>Pseudomonadati</taxon>
        <taxon>Thermodesulfobacteriota</taxon>
        <taxon>Desulfuromonadia</taxon>
        <taxon>Geobacterales</taxon>
        <taxon>Geobacteraceae</taxon>
        <taxon>Geotalea</taxon>
    </lineage>
</organism>
<dbReference type="SUPFAM" id="SSF51735">
    <property type="entry name" value="NAD(P)-binding Rossmann-fold domains"/>
    <property type="match status" value="1"/>
</dbReference>
<evidence type="ECO:0000256" key="4">
    <source>
        <dbReference type="ARBA" id="ARBA00022857"/>
    </source>
</evidence>
<feature type="binding site" evidence="7">
    <location>
        <position position="155"/>
    </location>
    <ligand>
        <name>NADP(+)</name>
        <dbReference type="ChEBI" id="CHEBI:58349"/>
    </ligand>
</feature>
<feature type="binding site" evidence="7">
    <location>
        <position position="242"/>
    </location>
    <ligand>
        <name>substrate</name>
    </ligand>
</feature>
<dbReference type="Gene3D" id="3.40.50.720">
    <property type="entry name" value="NAD(P)-binding Rossmann-like Domain"/>
    <property type="match status" value="1"/>
</dbReference>
<feature type="domain" description="Glucose-6-phosphate dehydrogenase C-terminal" evidence="9">
    <location>
        <begin position="196"/>
        <end position="494"/>
    </location>
</feature>
<name>A0ABN6VS32_9BACT</name>